<dbReference type="Proteomes" id="UP000198968">
    <property type="component" value="Unassembled WGS sequence"/>
</dbReference>
<feature type="domain" description="Cupin type-2" evidence="2">
    <location>
        <begin position="84"/>
        <end position="136"/>
    </location>
</feature>
<evidence type="ECO:0000313" key="4">
    <source>
        <dbReference type="Proteomes" id="UP000198968"/>
    </source>
</evidence>
<dbReference type="SUPFAM" id="SSF51182">
    <property type="entry name" value="RmlC-like cupins"/>
    <property type="match status" value="1"/>
</dbReference>
<evidence type="ECO:0000259" key="2">
    <source>
        <dbReference type="Pfam" id="PF07883"/>
    </source>
</evidence>
<dbReference type="AlphaFoldDB" id="A0A1I5G3X1"/>
<protein>
    <submittedName>
        <fullName evidence="3">Uncharacterized protein YjlB</fullName>
    </submittedName>
</protein>
<dbReference type="RefSeq" id="WP_090965984.1">
    <property type="nucleotide sequence ID" value="NZ_FOVG01000004.1"/>
</dbReference>
<feature type="signal peptide" evidence="1">
    <location>
        <begin position="1"/>
        <end position="23"/>
    </location>
</feature>
<evidence type="ECO:0000313" key="3">
    <source>
        <dbReference type="EMBL" id="SFO30727.1"/>
    </source>
</evidence>
<keyword evidence="1" id="KW-0732">Signal</keyword>
<dbReference type="PANTHER" id="PTHR36448">
    <property type="entry name" value="BLR7373 PROTEIN"/>
    <property type="match status" value="1"/>
</dbReference>
<dbReference type="OrthoDB" id="9791759at2"/>
<accession>A0A1I5G3X1</accession>
<evidence type="ECO:0000256" key="1">
    <source>
        <dbReference type="SAM" id="SignalP"/>
    </source>
</evidence>
<dbReference type="InterPro" id="IPR047121">
    <property type="entry name" value="YjiB-like"/>
</dbReference>
<dbReference type="Gene3D" id="2.60.120.10">
    <property type="entry name" value="Jelly Rolls"/>
    <property type="match status" value="1"/>
</dbReference>
<dbReference type="InterPro" id="IPR014710">
    <property type="entry name" value="RmlC-like_jellyroll"/>
</dbReference>
<dbReference type="CDD" id="cd02219">
    <property type="entry name" value="cupin_YjlB-like"/>
    <property type="match status" value="1"/>
</dbReference>
<sequence length="203" mass="22397">MRASSSSLMLMMSFAAGTFSAGASDNPQHLMLGIPSGGVPNNPLPLIIWPRVVPEEEEIATWFEKTFEENGWPPAWRYPIFPYTHYHPNTHELLGVAEGWAEVLFGGDSGRMVTLRAGDAVLIPAGVGHRQVSASEDFMVVGAYPRGMSPETMRDEPEKLKMAQEQVKKVPLPTQDPFTGKEGALTEIWQPIAALHLQQQMDL</sequence>
<dbReference type="InterPro" id="IPR011051">
    <property type="entry name" value="RmlC_Cupin_sf"/>
</dbReference>
<dbReference type="Pfam" id="PF07883">
    <property type="entry name" value="Cupin_2"/>
    <property type="match status" value="1"/>
</dbReference>
<proteinExistence type="predicted"/>
<reference evidence="4" key="1">
    <citation type="submission" date="2016-10" db="EMBL/GenBank/DDBJ databases">
        <authorList>
            <person name="Varghese N."/>
            <person name="Submissions S."/>
        </authorList>
    </citation>
    <scope>NUCLEOTIDE SEQUENCE [LARGE SCALE GENOMIC DNA]</scope>
    <source>
        <strain evidence="4">OV426</strain>
    </source>
</reference>
<dbReference type="PANTHER" id="PTHR36448:SF2">
    <property type="entry name" value="CUPIN TYPE-1 DOMAIN-CONTAINING PROTEIN"/>
    <property type="match status" value="1"/>
</dbReference>
<gene>
    <name evidence="3" type="ORF">SAMN05428971_3558</name>
</gene>
<name>A0A1I5G3X1_9GAMM</name>
<keyword evidence="4" id="KW-1185">Reference proteome</keyword>
<dbReference type="InterPro" id="IPR013096">
    <property type="entry name" value="Cupin_2"/>
</dbReference>
<dbReference type="EMBL" id="FOVG01000004">
    <property type="protein sequence ID" value="SFO30727.1"/>
    <property type="molecule type" value="Genomic_DNA"/>
</dbReference>
<organism evidence="3 4">
    <name type="scientific">Candidatus Pantoea varia</name>
    <dbReference type="NCBI Taxonomy" id="1881036"/>
    <lineage>
        <taxon>Bacteria</taxon>
        <taxon>Pseudomonadati</taxon>
        <taxon>Pseudomonadota</taxon>
        <taxon>Gammaproteobacteria</taxon>
        <taxon>Enterobacterales</taxon>
        <taxon>Erwiniaceae</taxon>
        <taxon>Pantoea</taxon>
    </lineage>
</organism>
<feature type="chain" id="PRO_5011693733" evidence="1">
    <location>
        <begin position="24"/>
        <end position="203"/>
    </location>
</feature>